<protein>
    <submittedName>
        <fullName evidence="1">Putative secreted protein</fullName>
    </submittedName>
</protein>
<accession>A0A6M2DWW9</accession>
<evidence type="ECO:0000313" key="1">
    <source>
        <dbReference type="EMBL" id="NOV50563.1"/>
    </source>
</evidence>
<reference evidence="1" key="1">
    <citation type="submission" date="2020-03" db="EMBL/GenBank/DDBJ databases">
        <title>Transcriptomic Profiling of the Digestive Tract of the Rat Flea, Xenopsylla cheopis, Following Blood Feeding and Infection with Yersinia pestis.</title>
        <authorList>
            <person name="Bland D.M."/>
            <person name="Martens C.A."/>
            <person name="Virtaneva K."/>
            <person name="Kanakabandi K."/>
            <person name="Long D."/>
            <person name="Rosenke R."/>
            <person name="Saturday G.A."/>
            <person name="Hoyt F.H."/>
            <person name="Bruno D.P."/>
            <person name="Ribeiro J.M.C."/>
            <person name="Hinnebusch J."/>
        </authorList>
    </citation>
    <scope>NUCLEOTIDE SEQUENCE</scope>
</reference>
<organism evidence="1">
    <name type="scientific">Xenopsylla cheopis</name>
    <name type="common">Oriental rat flea</name>
    <name type="synonym">Pulex cheopis</name>
    <dbReference type="NCBI Taxonomy" id="163159"/>
    <lineage>
        <taxon>Eukaryota</taxon>
        <taxon>Metazoa</taxon>
        <taxon>Ecdysozoa</taxon>
        <taxon>Arthropoda</taxon>
        <taxon>Hexapoda</taxon>
        <taxon>Insecta</taxon>
        <taxon>Pterygota</taxon>
        <taxon>Neoptera</taxon>
        <taxon>Endopterygota</taxon>
        <taxon>Siphonaptera</taxon>
        <taxon>Pulicidae</taxon>
        <taxon>Xenopsyllinae</taxon>
        <taxon>Xenopsylla</taxon>
    </lineage>
</organism>
<dbReference type="AlphaFoldDB" id="A0A6M2DWW9"/>
<dbReference type="EMBL" id="GIIL01006837">
    <property type="protein sequence ID" value="NOV50563.1"/>
    <property type="molecule type" value="Transcribed_RNA"/>
</dbReference>
<proteinExistence type="predicted"/>
<sequence>MYQRVLLMLVALSNNRLIRTASVYNELYHIVQELCQILFLYADINSVNKQMTDSTYKMNEHLKNNEDIKANTNIEFMESDFQTDISIIDENNSSMVMNMDDIIECKNIFFKKTMNKSNVSLYDIDIIEQLCNVLTTIGKNWLCVRGKIIEILLSNLYFNMNDPKSLQCTKLIAMAVSKLLYGFDVKAYIELDNWLIEIYGEGVLFEKPIQKTYLYMHV</sequence>
<name>A0A6M2DWW9_XENCH</name>